<dbReference type="MEROPS" id="S26.015"/>
<feature type="active site" evidence="7">
    <location>
        <position position="43"/>
    </location>
</feature>
<dbReference type="PANTHER" id="PTHR43390:SF1">
    <property type="entry name" value="CHLOROPLAST PROCESSING PEPTIDASE"/>
    <property type="match status" value="1"/>
</dbReference>
<dbReference type="GO" id="GO:0004252">
    <property type="term" value="F:serine-type endopeptidase activity"/>
    <property type="evidence" value="ECO:0007669"/>
    <property type="project" value="InterPro"/>
</dbReference>
<dbReference type="GO" id="GO:0009003">
    <property type="term" value="F:signal peptidase activity"/>
    <property type="evidence" value="ECO:0007669"/>
    <property type="project" value="UniProtKB-EC"/>
</dbReference>
<keyword evidence="5 8" id="KW-0645">Protease</keyword>
<evidence type="ECO:0000259" key="10">
    <source>
        <dbReference type="Pfam" id="PF10502"/>
    </source>
</evidence>
<feature type="transmembrane region" description="Helical" evidence="8">
    <location>
        <begin position="6"/>
        <end position="28"/>
    </location>
</feature>
<gene>
    <name evidence="11" type="ORF">DL07_05145</name>
</gene>
<dbReference type="InterPro" id="IPR000223">
    <property type="entry name" value="Pept_S26A_signal_pept_1"/>
</dbReference>
<evidence type="ECO:0000256" key="3">
    <source>
        <dbReference type="ARBA" id="ARBA00009370"/>
    </source>
</evidence>
<dbReference type="InterPro" id="IPR036286">
    <property type="entry name" value="LexA/Signal_pep-like_sf"/>
</dbReference>
<sequence>MKNKWTQYFLIFLSEWGLFLLFITFFLLTRLFLWLPVQVDGHSMDPTLANNQRVIVLKHTSIERFDIVVAKEVENGKTKQIVKRVIGMPGDTITYQNDKLTVNGKEVKEEYLKEFQAAFAKDKLQKEYAYNDDKSKSGYFQQLAKESKAFTVNADKNTTFSVTVPEGKYFLLGDNRIVSKDSRVVGYFDKSALVGEVKFRFWPLNKIGTVEDN</sequence>
<dbReference type="EMBL" id="JJMT01000023">
    <property type="protein sequence ID" value="KEO44095.1"/>
    <property type="molecule type" value="Genomic_DNA"/>
</dbReference>
<comment type="caution">
    <text evidence="11">The sequence shown here is derived from an EMBL/GenBank/DDBJ whole genome shotgun (WGS) entry which is preliminary data.</text>
</comment>
<keyword evidence="6 8" id="KW-0378">Hydrolase</keyword>
<dbReference type="GO" id="GO:0005886">
    <property type="term" value="C:plasma membrane"/>
    <property type="evidence" value="ECO:0007669"/>
    <property type="project" value="UniProtKB-SubCell"/>
</dbReference>
<dbReference type="AlphaFoldDB" id="A0A074IZ30"/>
<comment type="subcellular location">
    <subcellularLocation>
        <location evidence="2">Cell membrane</location>
        <topology evidence="2">Single-pass type II membrane protein</topology>
    </subcellularLocation>
    <subcellularLocation>
        <location evidence="9">Membrane</location>
        <topology evidence="9">Single-pass type II membrane protein</topology>
    </subcellularLocation>
</comment>
<dbReference type="PROSITE" id="PS00501">
    <property type="entry name" value="SPASE_I_1"/>
    <property type="match status" value="1"/>
</dbReference>
<feature type="active site" evidence="7">
    <location>
        <position position="83"/>
    </location>
</feature>
<evidence type="ECO:0000256" key="6">
    <source>
        <dbReference type="ARBA" id="ARBA00022801"/>
    </source>
</evidence>
<dbReference type="SUPFAM" id="SSF51306">
    <property type="entry name" value="LexA/Signal peptidase"/>
    <property type="match status" value="1"/>
</dbReference>
<dbReference type="InterPro" id="IPR019757">
    <property type="entry name" value="Pept_S26A_signal_pept_1_Lys-AS"/>
</dbReference>
<evidence type="ECO:0000256" key="8">
    <source>
        <dbReference type="RuleBase" id="RU003993"/>
    </source>
</evidence>
<dbReference type="CDD" id="cd06530">
    <property type="entry name" value="S26_SPase_I"/>
    <property type="match status" value="1"/>
</dbReference>
<dbReference type="PANTHER" id="PTHR43390">
    <property type="entry name" value="SIGNAL PEPTIDASE I"/>
    <property type="match status" value="1"/>
</dbReference>
<evidence type="ECO:0000256" key="5">
    <source>
        <dbReference type="ARBA" id="ARBA00022670"/>
    </source>
</evidence>
<dbReference type="Gene3D" id="2.10.109.10">
    <property type="entry name" value="Umud Fragment, subunit A"/>
    <property type="match status" value="1"/>
</dbReference>
<reference evidence="11 12" key="1">
    <citation type="submission" date="2014-04" db="EMBL/GenBank/DDBJ databases">
        <title>Variable characteristics of bacteriocin-producing Streptococcus salivarius strains isolated from Malaysian subjects.</title>
        <authorList>
            <person name="Philip K."/>
            <person name="Barbour A."/>
        </authorList>
    </citation>
    <scope>NUCLEOTIDE SEQUENCE [LARGE SCALE GENOMIC DNA]</scope>
    <source>
        <strain evidence="11 12">NU10</strain>
    </source>
</reference>
<dbReference type="InterPro" id="IPR019756">
    <property type="entry name" value="Pept_S26A_signal_pept_1_Ser-AS"/>
</dbReference>
<evidence type="ECO:0000313" key="12">
    <source>
        <dbReference type="Proteomes" id="UP000027855"/>
    </source>
</evidence>
<dbReference type="RefSeq" id="WP_037602747.1">
    <property type="nucleotide sequence ID" value="NZ_JADMQU010000008.1"/>
</dbReference>
<evidence type="ECO:0000256" key="9">
    <source>
        <dbReference type="RuleBase" id="RU362042"/>
    </source>
</evidence>
<evidence type="ECO:0000313" key="11">
    <source>
        <dbReference type="EMBL" id="KEO44095.1"/>
    </source>
</evidence>
<comment type="catalytic activity">
    <reaction evidence="1 8">
        <text>Cleavage of hydrophobic, N-terminal signal or leader sequences from secreted and periplasmic proteins.</text>
        <dbReference type="EC" id="3.4.21.89"/>
    </reaction>
</comment>
<dbReference type="NCBIfam" id="TIGR02227">
    <property type="entry name" value="sigpep_I_bact"/>
    <property type="match status" value="1"/>
</dbReference>
<keyword evidence="8" id="KW-0472">Membrane</keyword>
<dbReference type="Pfam" id="PF10502">
    <property type="entry name" value="Peptidase_S26"/>
    <property type="match status" value="1"/>
</dbReference>
<proteinExistence type="inferred from homology"/>
<dbReference type="GO" id="GO:0006465">
    <property type="term" value="P:signal peptide processing"/>
    <property type="evidence" value="ECO:0007669"/>
    <property type="project" value="InterPro"/>
</dbReference>
<dbReference type="EC" id="3.4.21.89" evidence="4 8"/>
<organism evidence="11 12">
    <name type="scientific">Streptococcus salivarius</name>
    <dbReference type="NCBI Taxonomy" id="1304"/>
    <lineage>
        <taxon>Bacteria</taxon>
        <taxon>Bacillati</taxon>
        <taxon>Bacillota</taxon>
        <taxon>Bacilli</taxon>
        <taxon>Lactobacillales</taxon>
        <taxon>Streptococcaceae</taxon>
        <taxon>Streptococcus</taxon>
    </lineage>
</organism>
<protein>
    <recommendedName>
        <fullName evidence="4 8">Signal peptidase I</fullName>
        <ecNumber evidence="4 8">3.4.21.89</ecNumber>
    </recommendedName>
</protein>
<evidence type="ECO:0000256" key="7">
    <source>
        <dbReference type="PIRSR" id="PIRSR600223-1"/>
    </source>
</evidence>
<accession>A0A074IZ30</accession>
<feature type="domain" description="Peptidase S26" evidence="10">
    <location>
        <begin position="15"/>
        <end position="202"/>
    </location>
</feature>
<name>A0A074IZ30_STRSL</name>
<dbReference type="PROSITE" id="PS00760">
    <property type="entry name" value="SPASE_I_2"/>
    <property type="match status" value="1"/>
</dbReference>
<dbReference type="InterPro" id="IPR019533">
    <property type="entry name" value="Peptidase_S26"/>
</dbReference>
<evidence type="ECO:0000256" key="4">
    <source>
        <dbReference type="ARBA" id="ARBA00013208"/>
    </source>
</evidence>
<evidence type="ECO:0000256" key="1">
    <source>
        <dbReference type="ARBA" id="ARBA00000677"/>
    </source>
</evidence>
<comment type="similarity">
    <text evidence="3 9">Belongs to the peptidase S26 family.</text>
</comment>
<keyword evidence="8" id="KW-0812">Transmembrane</keyword>
<dbReference type="PRINTS" id="PR00727">
    <property type="entry name" value="LEADERPTASE"/>
</dbReference>
<dbReference type="Proteomes" id="UP000027855">
    <property type="component" value="Unassembled WGS sequence"/>
</dbReference>
<keyword evidence="8" id="KW-1133">Transmembrane helix</keyword>
<evidence type="ECO:0000256" key="2">
    <source>
        <dbReference type="ARBA" id="ARBA00004401"/>
    </source>
</evidence>